<dbReference type="EC" id="2.1.1.176" evidence="3"/>
<evidence type="ECO:0000256" key="6">
    <source>
        <dbReference type="ARBA" id="ARBA00022603"/>
    </source>
</evidence>
<dbReference type="EMBL" id="CP009268">
    <property type="protein sequence ID" value="AJA52160.1"/>
    <property type="molecule type" value="Genomic_DNA"/>
</dbReference>
<evidence type="ECO:0000256" key="12">
    <source>
        <dbReference type="ARBA" id="ARBA00047283"/>
    </source>
</evidence>
<dbReference type="Gene3D" id="3.40.50.150">
    <property type="entry name" value="Vaccinia Virus protein VP39"/>
    <property type="match status" value="1"/>
</dbReference>
<dbReference type="InterPro" id="IPR029063">
    <property type="entry name" value="SAM-dependent_MTases_sf"/>
</dbReference>
<keyword evidence="7 13" id="KW-0808">Transferase</keyword>
<reference evidence="15 18" key="1">
    <citation type="journal article" date="2015" name="Genome Announc.">
        <title>Complete Genome Sequence of the Nitrogen-Fixing and Solvent-Producing Clostridium pasteurianum DSM 525.</title>
        <authorList>
            <person name="Poehlein A."/>
            <person name="Grosse-Honebrink A."/>
            <person name="Zhang Y."/>
            <person name="Minton N.P."/>
            <person name="Daniel R."/>
        </authorList>
    </citation>
    <scope>NUCLEOTIDE SEQUENCE [LARGE SCALE GENOMIC DNA]</scope>
    <source>
        <strain evidence="15">DSM 525</strain>
        <strain evidence="18">DSM 525 / ATCC 6013</strain>
    </source>
</reference>
<evidence type="ECO:0000256" key="10">
    <source>
        <dbReference type="ARBA" id="ARBA00030399"/>
    </source>
</evidence>
<sequence length="443" mass="51017">MNKSREIVAKVLTGVLRDKSYSNILLSNSLDDSNLEAKDRALVTEIVYGTLKYKYTIDKILSNFIRKDLKSIDIYVLNILRSSIYQMRYLDKIPEFAAVNEAVQIVKKKKGVGVSKFVNAVLRNYIRSKNVNFEKDDDEIHKLSFQYSFEPWMVELFVKQYGIEMAISIMEGLNEVAYISVRVNLLKENYDNIFNILLEGNFNIEKGYINKEAINIIKGGNIEQNNLFKDGFITVQDESAMLVASSMEISNNMTILDLCSAPGGKTTHICEILNNTGEVKAFDLHANKLRLIKKSAERLGIKNLICSEMDARKYDDKYKKIAHRVLIDVPCSGLGIIKKKPEIKWNKSIKDLKNIVKTQRSIMMNAAEYVKYGGYLIYSTCTLNSEENEKNIQWFLDNNLKYKVEPLYFGNYDNIIYSKEGWVTIIPNKYMDGFFICKLKKIH</sequence>
<dbReference type="PANTHER" id="PTHR22807">
    <property type="entry name" value="NOP2 YEAST -RELATED NOL1/NOP2/FMU SUN DOMAIN-CONTAINING"/>
    <property type="match status" value="1"/>
</dbReference>
<organism evidence="15 18">
    <name type="scientific">Clostridium pasteurianum DSM 525 = ATCC 6013</name>
    <dbReference type="NCBI Taxonomy" id="1262449"/>
    <lineage>
        <taxon>Bacteria</taxon>
        <taxon>Bacillati</taxon>
        <taxon>Bacillota</taxon>
        <taxon>Clostridia</taxon>
        <taxon>Eubacteriales</taxon>
        <taxon>Clostridiaceae</taxon>
        <taxon>Clostridium</taxon>
    </lineage>
</organism>
<reference evidence="16" key="2">
    <citation type="submission" date="2015-10" db="EMBL/GenBank/DDBJ databases">
        <title>Improved Draft Genome Sequence of Clostridium pasteurianum Strain ATCC 6013 (DSM 525) Using a Hybrid Next-Generation Sequencing Approach.</title>
        <authorList>
            <person name="Pyne M.E."/>
            <person name="Utturkar S.M."/>
            <person name="Brown S.D."/>
            <person name="Moo-Young M."/>
            <person name="Chung D.A."/>
            <person name="Chou P.C."/>
        </authorList>
    </citation>
    <scope>NUCLEOTIDE SEQUENCE</scope>
    <source>
        <strain evidence="16">ATCC 6013</strain>
    </source>
</reference>
<dbReference type="GO" id="GO:0006355">
    <property type="term" value="P:regulation of DNA-templated transcription"/>
    <property type="evidence" value="ECO:0007669"/>
    <property type="project" value="InterPro"/>
</dbReference>
<evidence type="ECO:0000256" key="2">
    <source>
        <dbReference type="ARBA" id="ARBA00004496"/>
    </source>
</evidence>
<dbReference type="InterPro" id="IPR054728">
    <property type="entry name" value="RsmB-like_ferredoxin"/>
</dbReference>
<dbReference type="Pfam" id="PF01189">
    <property type="entry name" value="Methyltr_RsmB-F"/>
    <property type="match status" value="1"/>
</dbReference>
<dbReference type="RefSeq" id="WP_003442094.1">
    <property type="nucleotide sequence ID" value="NZ_ANZB01000002.1"/>
</dbReference>
<protein>
    <recommendedName>
        <fullName evidence="3">16S rRNA (cytosine(967)-C(5))-methyltransferase</fullName>
        <ecNumber evidence="3">2.1.1.176</ecNumber>
    </recommendedName>
    <alternativeName>
        <fullName evidence="10">16S rRNA m5C967 methyltransferase</fullName>
    </alternativeName>
    <alternativeName>
        <fullName evidence="11">rRNA (cytosine-C(5)-)-methyltransferase RsmB</fullName>
    </alternativeName>
</protein>
<comment type="function">
    <text evidence="1">Specifically methylates the cytosine at position 967 (m5C967) of 16S rRNA.</text>
</comment>
<evidence type="ECO:0000313" key="18">
    <source>
        <dbReference type="Proteomes" id="UP000030905"/>
    </source>
</evidence>
<reference evidence="16 17" key="3">
    <citation type="journal article" name="Genome Announc.">
        <title>Improved Draft Genome Sequence of Clostridium pasteurianum Strain ATCC 6013 (DSM 525) Using a Hybrid Next-Generation Sequencing Approach.</title>
        <authorList>
            <person name="Pyne M.E."/>
            <person name="Utturkar S."/>
            <person name="Brown S.D."/>
            <person name="Moo-Young M."/>
            <person name="Chung D.A."/>
            <person name="Chou C.P."/>
        </authorList>
    </citation>
    <scope>NUCLEOTIDE SEQUENCE [LARGE SCALE GENOMIC DNA]</scope>
    <source>
        <strain evidence="16 17">ATCC 6013</strain>
    </source>
</reference>
<evidence type="ECO:0000256" key="3">
    <source>
        <dbReference type="ARBA" id="ARBA00012140"/>
    </source>
</evidence>
<keyword evidence="9 13" id="KW-0694">RNA-binding</keyword>
<dbReference type="GO" id="GO:0003723">
    <property type="term" value="F:RNA binding"/>
    <property type="evidence" value="ECO:0007669"/>
    <property type="project" value="UniProtKB-UniRule"/>
</dbReference>
<evidence type="ECO:0000256" key="1">
    <source>
        <dbReference type="ARBA" id="ARBA00002724"/>
    </source>
</evidence>
<evidence type="ECO:0000313" key="15">
    <source>
        <dbReference type="EMBL" id="AJA52160.1"/>
    </source>
</evidence>
<dbReference type="GeneID" id="93074251"/>
<dbReference type="eggNOG" id="COG0144">
    <property type="taxonomic scope" value="Bacteria"/>
</dbReference>
<comment type="subcellular location">
    <subcellularLocation>
        <location evidence="2">Cytoplasm</location>
    </subcellularLocation>
</comment>
<evidence type="ECO:0000256" key="11">
    <source>
        <dbReference type="ARBA" id="ARBA00031088"/>
    </source>
</evidence>
<dbReference type="Pfam" id="PF01029">
    <property type="entry name" value="NusB"/>
    <property type="match status" value="1"/>
</dbReference>
<feature type="binding site" evidence="13">
    <location>
        <position position="310"/>
    </location>
    <ligand>
        <name>S-adenosyl-L-methionine</name>
        <dbReference type="ChEBI" id="CHEBI:59789"/>
    </ligand>
</feature>
<dbReference type="PRINTS" id="PR02008">
    <property type="entry name" value="RCMTFAMILY"/>
</dbReference>
<feature type="binding site" evidence="13">
    <location>
        <begin position="259"/>
        <end position="265"/>
    </location>
    <ligand>
        <name>S-adenosyl-L-methionine</name>
        <dbReference type="ChEBI" id="CHEBI:59789"/>
    </ligand>
</feature>
<keyword evidence="6 13" id="KW-0489">Methyltransferase</keyword>
<evidence type="ECO:0000256" key="4">
    <source>
        <dbReference type="ARBA" id="ARBA00022490"/>
    </source>
</evidence>
<gene>
    <name evidence="15" type="primary">rsmB</name>
    <name evidence="15" type="ORF">CLPA_c21020</name>
    <name evidence="16" type="ORF">CP6013_01077</name>
</gene>
<evidence type="ECO:0000256" key="7">
    <source>
        <dbReference type="ARBA" id="ARBA00022679"/>
    </source>
</evidence>
<dbReference type="AlphaFoldDB" id="A0A0H3J531"/>
<dbReference type="GO" id="GO:0005737">
    <property type="term" value="C:cytoplasm"/>
    <property type="evidence" value="ECO:0007669"/>
    <property type="project" value="UniProtKB-SubCell"/>
</dbReference>
<dbReference type="FunFam" id="3.40.50.150:FF:000022">
    <property type="entry name" value="Ribosomal RNA small subunit methyltransferase B"/>
    <property type="match status" value="1"/>
</dbReference>
<dbReference type="eggNOG" id="COG0781">
    <property type="taxonomic scope" value="Bacteria"/>
</dbReference>
<feature type="binding site" evidence="13">
    <location>
        <position position="283"/>
    </location>
    <ligand>
        <name>S-adenosyl-L-methionine</name>
        <dbReference type="ChEBI" id="CHEBI:59789"/>
    </ligand>
</feature>
<accession>A0A0H3J531</accession>
<keyword evidence="18" id="KW-1185">Reference proteome</keyword>
<dbReference type="Gene3D" id="3.30.70.1170">
    <property type="entry name" value="Sun protein, domain 3"/>
    <property type="match status" value="1"/>
</dbReference>
<dbReference type="EMBL" id="JPGY02000001">
    <property type="protein sequence ID" value="KRU11830.1"/>
    <property type="molecule type" value="Genomic_DNA"/>
</dbReference>
<dbReference type="KEGG" id="cpae:CPAST_c21020"/>
<comment type="similarity">
    <text evidence="13">Belongs to the class I-like SAM-binding methyltransferase superfamily. RsmB/NOP family.</text>
</comment>
<dbReference type="Proteomes" id="UP000030905">
    <property type="component" value="Chromosome"/>
</dbReference>
<feature type="domain" description="SAM-dependent MTase RsmB/NOP-type" evidence="14">
    <location>
        <begin position="169"/>
        <end position="442"/>
    </location>
</feature>
<keyword evidence="8 13" id="KW-0949">S-adenosyl-L-methionine</keyword>
<dbReference type="InterPro" id="IPR035926">
    <property type="entry name" value="NusB-like_sf"/>
</dbReference>
<dbReference type="InterPro" id="IPR049560">
    <property type="entry name" value="MeTrfase_RsmB-F_NOP2_cat"/>
</dbReference>
<evidence type="ECO:0000313" key="17">
    <source>
        <dbReference type="Proteomes" id="UP000028042"/>
    </source>
</evidence>
<dbReference type="PROSITE" id="PS51686">
    <property type="entry name" value="SAM_MT_RSMB_NOP"/>
    <property type="match status" value="1"/>
</dbReference>
<dbReference type="SUPFAM" id="SSF48013">
    <property type="entry name" value="NusB-like"/>
    <property type="match status" value="1"/>
</dbReference>
<dbReference type="GO" id="GO:0008649">
    <property type="term" value="F:rRNA methyltransferase activity"/>
    <property type="evidence" value="ECO:0007669"/>
    <property type="project" value="InterPro"/>
</dbReference>
<dbReference type="InterPro" id="IPR023267">
    <property type="entry name" value="RCMT"/>
</dbReference>
<dbReference type="Gene3D" id="1.10.940.10">
    <property type="entry name" value="NusB-like"/>
    <property type="match status" value="1"/>
</dbReference>
<dbReference type="Pfam" id="PF22458">
    <property type="entry name" value="RsmF-B_ferredox"/>
    <property type="match status" value="1"/>
</dbReference>
<comment type="catalytic activity">
    <reaction evidence="12">
        <text>cytidine(967) in 16S rRNA + S-adenosyl-L-methionine = 5-methylcytidine(967) in 16S rRNA + S-adenosyl-L-homocysteine + H(+)</text>
        <dbReference type="Rhea" id="RHEA:42748"/>
        <dbReference type="Rhea" id="RHEA-COMP:10219"/>
        <dbReference type="Rhea" id="RHEA-COMP:10220"/>
        <dbReference type="ChEBI" id="CHEBI:15378"/>
        <dbReference type="ChEBI" id="CHEBI:57856"/>
        <dbReference type="ChEBI" id="CHEBI:59789"/>
        <dbReference type="ChEBI" id="CHEBI:74483"/>
        <dbReference type="ChEBI" id="CHEBI:82748"/>
        <dbReference type="EC" id="2.1.1.176"/>
    </reaction>
</comment>
<dbReference type="PATRIC" id="fig|1262449.3.peg.894"/>
<dbReference type="InterPro" id="IPR001678">
    <property type="entry name" value="MeTrfase_RsmB-F_NOP2_dom"/>
</dbReference>
<evidence type="ECO:0000313" key="16">
    <source>
        <dbReference type="EMBL" id="KRU11830.1"/>
    </source>
</evidence>
<dbReference type="KEGG" id="cpat:CLPA_c21020"/>
<dbReference type="PANTHER" id="PTHR22807:SF53">
    <property type="entry name" value="RIBOSOMAL RNA SMALL SUBUNIT METHYLTRANSFERASE B-RELATED"/>
    <property type="match status" value="1"/>
</dbReference>
<dbReference type="SUPFAM" id="SSF53335">
    <property type="entry name" value="S-adenosyl-L-methionine-dependent methyltransferases"/>
    <property type="match status" value="1"/>
</dbReference>
<evidence type="ECO:0000259" key="14">
    <source>
        <dbReference type="PROSITE" id="PS51686"/>
    </source>
</evidence>
<dbReference type="NCBIfam" id="TIGR00563">
    <property type="entry name" value="rsmB"/>
    <property type="match status" value="1"/>
</dbReference>
<dbReference type="InterPro" id="IPR004573">
    <property type="entry name" value="rRNA_ssu_MeTfrase_B"/>
</dbReference>
<dbReference type="Proteomes" id="UP000028042">
    <property type="component" value="Unassembled WGS sequence"/>
</dbReference>
<dbReference type="FunFam" id="1.10.940.10:FF:000006">
    <property type="entry name" value="16S rRNA (Cytosine(967)-C(5))-methyltransferase RsmB"/>
    <property type="match status" value="1"/>
</dbReference>
<dbReference type="NCBIfam" id="NF011494">
    <property type="entry name" value="PRK14902.1"/>
    <property type="match status" value="1"/>
</dbReference>
<dbReference type="InterPro" id="IPR006027">
    <property type="entry name" value="NusB_RsmB_TIM44"/>
</dbReference>
<evidence type="ECO:0000256" key="5">
    <source>
        <dbReference type="ARBA" id="ARBA00022552"/>
    </source>
</evidence>
<proteinExistence type="inferred from homology"/>
<name>A0A0H3J531_CLOPA</name>
<keyword evidence="5" id="KW-0698">rRNA processing</keyword>
<feature type="active site" description="Nucleophile" evidence="13">
    <location>
        <position position="381"/>
    </location>
</feature>
<keyword evidence="4" id="KW-0963">Cytoplasm</keyword>
<evidence type="ECO:0000256" key="13">
    <source>
        <dbReference type="PROSITE-ProRule" id="PRU01023"/>
    </source>
</evidence>
<evidence type="ECO:0000256" key="8">
    <source>
        <dbReference type="ARBA" id="ARBA00022691"/>
    </source>
</evidence>
<feature type="binding site" evidence="13">
    <location>
        <position position="328"/>
    </location>
    <ligand>
        <name>S-adenosyl-L-methionine</name>
        <dbReference type="ChEBI" id="CHEBI:59789"/>
    </ligand>
</feature>
<evidence type="ECO:0000256" key="9">
    <source>
        <dbReference type="ARBA" id="ARBA00022884"/>
    </source>
</evidence>